<evidence type="ECO:0000313" key="2">
    <source>
        <dbReference type="Proteomes" id="UP001155241"/>
    </source>
</evidence>
<dbReference type="Gene3D" id="3.30.420.10">
    <property type="entry name" value="Ribonuclease H-like superfamily/Ribonuclease H"/>
    <property type="match status" value="2"/>
</dbReference>
<proteinExistence type="predicted"/>
<name>A0A9X2FID6_9BACT</name>
<dbReference type="Proteomes" id="UP001155241">
    <property type="component" value="Unassembled WGS sequence"/>
</dbReference>
<organism evidence="1 2">
    <name type="scientific">Aeoliella straminimaris</name>
    <dbReference type="NCBI Taxonomy" id="2954799"/>
    <lineage>
        <taxon>Bacteria</taxon>
        <taxon>Pseudomonadati</taxon>
        <taxon>Planctomycetota</taxon>
        <taxon>Planctomycetia</taxon>
        <taxon>Pirellulales</taxon>
        <taxon>Lacipirellulaceae</taxon>
        <taxon>Aeoliella</taxon>
    </lineage>
</organism>
<accession>A0A9X2FID6</accession>
<evidence type="ECO:0000313" key="1">
    <source>
        <dbReference type="EMBL" id="MCO6045841.1"/>
    </source>
</evidence>
<dbReference type="EMBL" id="JAMXLR010000061">
    <property type="protein sequence ID" value="MCO6045841.1"/>
    <property type="molecule type" value="Genomic_DNA"/>
</dbReference>
<gene>
    <name evidence="1" type="ORF">NG895_18230</name>
</gene>
<dbReference type="SUPFAM" id="SSF53098">
    <property type="entry name" value="Ribonuclease H-like"/>
    <property type="match status" value="1"/>
</dbReference>
<dbReference type="AlphaFoldDB" id="A0A9X2FID6"/>
<dbReference type="InterPro" id="IPR036397">
    <property type="entry name" value="RNaseH_sf"/>
</dbReference>
<protein>
    <submittedName>
        <fullName evidence="1">Uncharacterized protein</fullName>
    </submittedName>
</protein>
<dbReference type="InterPro" id="IPR012337">
    <property type="entry name" value="RNaseH-like_sf"/>
</dbReference>
<reference evidence="1" key="1">
    <citation type="submission" date="2022-06" db="EMBL/GenBank/DDBJ databases">
        <title>Aeoliella straminimaris, a novel planctomycete from sediments.</title>
        <authorList>
            <person name="Vitorino I.R."/>
            <person name="Lage O.M."/>
        </authorList>
    </citation>
    <scope>NUCLEOTIDE SEQUENCE</scope>
    <source>
        <strain evidence="1">ICT_H6.2</strain>
    </source>
</reference>
<sequence>MTLVIGVDEAGYGPNLGPLCIGLSAWEVRSEERGARGEGLSLFQLLKPVVCSKASKGRLAVADSKLLYKPGGGLEALELGVLGMLALLDGPEAQCWETLVDGLDADPAGARHEVPWHNKKLNTALPCDASVERLDTARSMLRSNLPDKVALRAMKARLVYPAEFNTESRRHGSKGRALSGWTLDLVARTLDELTSSSLAPRSSPLVHVTCDKHGGRNHYGGLLSEYFPGYMLRVIVESRPRSAYLLQRDGSEIRIEFRSKGESQLEAALASMTAKYLRELAMHAFNGYWQSHQPDLKPTAGYPMDAKRFKADIADKQRELSIDDDILWRER</sequence>
<dbReference type="RefSeq" id="WP_252853950.1">
    <property type="nucleotide sequence ID" value="NZ_JAMXLR010000061.1"/>
</dbReference>
<keyword evidence="2" id="KW-1185">Reference proteome</keyword>
<comment type="caution">
    <text evidence="1">The sequence shown here is derived from an EMBL/GenBank/DDBJ whole genome shotgun (WGS) entry which is preliminary data.</text>
</comment>
<dbReference type="GO" id="GO:0003676">
    <property type="term" value="F:nucleic acid binding"/>
    <property type="evidence" value="ECO:0007669"/>
    <property type="project" value="InterPro"/>
</dbReference>